<evidence type="ECO:0000256" key="5">
    <source>
        <dbReference type="ARBA" id="ARBA00038253"/>
    </source>
</evidence>
<comment type="caution">
    <text evidence="7">The sequence shown here is derived from an EMBL/GenBank/DDBJ whole genome shotgun (WGS) entry which is preliminary data.</text>
</comment>
<dbReference type="InterPro" id="IPR019734">
    <property type="entry name" value="TPR_rpt"/>
</dbReference>
<dbReference type="GO" id="GO:0005737">
    <property type="term" value="C:cytoplasm"/>
    <property type="evidence" value="ECO:0007669"/>
    <property type="project" value="UniProtKB-SubCell"/>
</dbReference>
<feature type="chain" id="PRO_5023044477" evidence="6">
    <location>
        <begin position="21"/>
        <end position="676"/>
    </location>
</feature>
<feature type="signal peptide" evidence="6">
    <location>
        <begin position="1"/>
        <end position="20"/>
    </location>
</feature>
<dbReference type="OrthoDB" id="9767435at2"/>
<organism evidence="7 8">
    <name type="scientific">Neolewinella aurantiaca</name>
    <dbReference type="NCBI Taxonomy" id="2602767"/>
    <lineage>
        <taxon>Bacteria</taxon>
        <taxon>Pseudomonadati</taxon>
        <taxon>Bacteroidota</taxon>
        <taxon>Saprospiria</taxon>
        <taxon>Saprospirales</taxon>
        <taxon>Lewinellaceae</taxon>
        <taxon>Neolewinella</taxon>
    </lineage>
</organism>
<keyword evidence="3" id="KW-0677">Repeat</keyword>
<dbReference type="InterPro" id="IPR051476">
    <property type="entry name" value="Bac_ResReg_Asp_Phosphatase"/>
</dbReference>
<dbReference type="SUPFAM" id="SSF48452">
    <property type="entry name" value="TPR-like"/>
    <property type="match status" value="2"/>
</dbReference>
<evidence type="ECO:0000256" key="6">
    <source>
        <dbReference type="SAM" id="SignalP"/>
    </source>
</evidence>
<dbReference type="Gene3D" id="3.30.565.10">
    <property type="entry name" value="Histidine kinase-like ATPase, C-terminal domain"/>
    <property type="match status" value="1"/>
</dbReference>
<dbReference type="Gene3D" id="1.25.40.10">
    <property type="entry name" value="Tetratricopeptide repeat domain"/>
    <property type="match status" value="2"/>
</dbReference>
<dbReference type="SMART" id="SM00028">
    <property type="entry name" value="TPR"/>
    <property type="match status" value="4"/>
</dbReference>
<keyword evidence="2" id="KW-0963">Cytoplasm</keyword>
<keyword evidence="8" id="KW-1185">Reference proteome</keyword>
<evidence type="ECO:0000256" key="3">
    <source>
        <dbReference type="ARBA" id="ARBA00022737"/>
    </source>
</evidence>
<accession>A0A5C7FD21</accession>
<name>A0A5C7FD21_9BACT</name>
<dbReference type="PANTHER" id="PTHR46630">
    <property type="entry name" value="TETRATRICOPEPTIDE REPEAT PROTEIN 29"/>
    <property type="match status" value="1"/>
</dbReference>
<dbReference type="InterPro" id="IPR011990">
    <property type="entry name" value="TPR-like_helical_dom_sf"/>
</dbReference>
<comment type="subcellular location">
    <subcellularLocation>
        <location evidence="1">Cytoplasm</location>
    </subcellularLocation>
</comment>
<dbReference type="InterPro" id="IPR036890">
    <property type="entry name" value="HATPase_C_sf"/>
</dbReference>
<evidence type="ECO:0000256" key="2">
    <source>
        <dbReference type="ARBA" id="ARBA00022490"/>
    </source>
</evidence>
<keyword evidence="4" id="KW-0802">TPR repeat</keyword>
<reference evidence="7 8" key="1">
    <citation type="submission" date="2019-08" db="EMBL/GenBank/DDBJ databases">
        <title>Lewinella sp. strain SSH13 Genome sequencing and assembly.</title>
        <authorList>
            <person name="Kim I."/>
        </authorList>
    </citation>
    <scope>NUCLEOTIDE SEQUENCE [LARGE SCALE GENOMIC DNA]</scope>
    <source>
        <strain evidence="7 8">SSH13</strain>
    </source>
</reference>
<dbReference type="Proteomes" id="UP000321907">
    <property type="component" value="Unassembled WGS sequence"/>
</dbReference>
<protein>
    <submittedName>
        <fullName evidence="7">Tetratricopeptide repeat protein</fullName>
    </submittedName>
</protein>
<comment type="similarity">
    <text evidence="5">Belongs to the Rap family.</text>
</comment>
<gene>
    <name evidence="7" type="ORF">FUA23_16685</name>
</gene>
<evidence type="ECO:0000256" key="1">
    <source>
        <dbReference type="ARBA" id="ARBA00004496"/>
    </source>
</evidence>
<sequence length="676" mass="76806">MYRLFLLMTCLLGISYNVSAQVFPLTAVDSLNGVVDTTSSDSLRVMILHEISWVFVNKDNEKAKTYADSAYTLGHTIQFEDGIRRAAHILANLYYLRSDYETAGCYAEEARAIAKKYGQTNNVVRHTSILANVYNQTGKPEEALRLNKESMDLAIELKDTVLIIPLQYNYSLKLKARNQTEEAARLLVRLLDYPLSYYQATMIVQSVCDAYLDLDLADQGLPYCYQAVDFADYEKNKQGFFQINHRLGKHFYEARQLDSARKYFQIILDTRSNDADYAEALVNIGNVDMEEGKLTEALTKANKAISTYQKEERMDRAFGAYHLRADVQAKMKDFRPSVDDYDVALSYDAIPEDRMKVLNNSIQIRMRAGLPVPEEHFVEYSKIKDSLHTQQLSDNSIAVLEEFENDRLRAQEEITRERARVSELTVSRQRYGLLALGFGALALIGGYFVQRRNSRREAALNADLLAKNAEITRQKNSISRLNTHISHTTGNYLKRIINILRNEQKRGLQEERDVSLTNALARQTTAFRRLQTQPRRENYFIDLGKYLEAYAGDLMESFSAEGTPLELNCNIDSMEVPVGLASDLGLILQELTTNSVKYARKEGGYVVTYLDILTEDDGEIRVIYRDGGPDDGEVNPDHYSSALGMALIKDLTADQEGQIIRFGENGNFDYEALFSA</sequence>
<evidence type="ECO:0000313" key="8">
    <source>
        <dbReference type="Proteomes" id="UP000321907"/>
    </source>
</evidence>
<keyword evidence="6" id="KW-0732">Signal</keyword>
<dbReference type="EMBL" id="VOXD01000028">
    <property type="protein sequence ID" value="TXF87996.1"/>
    <property type="molecule type" value="Genomic_DNA"/>
</dbReference>
<dbReference type="SUPFAM" id="SSF55874">
    <property type="entry name" value="ATPase domain of HSP90 chaperone/DNA topoisomerase II/histidine kinase"/>
    <property type="match status" value="1"/>
</dbReference>
<proteinExistence type="inferred from homology"/>
<evidence type="ECO:0000256" key="4">
    <source>
        <dbReference type="ARBA" id="ARBA00022803"/>
    </source>
</evidence>
<evidence type="ECO:0000313" key="7">
    <source>
        <dbReference type="EMBL" id="TXF87996.1"/>
    </source>
</evidence>
<dbReference type="AlphaFoldDB" id="A0A5C7FD21"/>
<dbReference type="PANTHER" id="PTHR46630:SF1">
    <property type="entry name" value="TETRATRICOPEPTIDE REPEAT PROTEIN 29"/>
    <property type="match status" value="1"/>
</dbReference>